<dbReference type="GO" id="GO:0004519">
    <property type="term" value="F:endonuclease activity"/>
    <property type="evidence" value="ECO:0007669"/>
    <property type="project" value="InterPro"/>
</dbReference>
<evidence type="ECO:0000256" key="3">
    <source>
        <dbReference type="ARBA" id="ARBA00022913"/>
    </source>
</evidence>
<dbReference type="AlphaFoldDB" id="A0AA42EJB7"/>
<reference evidence="7" key="1">
    <citation type="submission" date="2022-09" db="EMBL/GenBank/DDBJ databases">
        <title>Molecular characterization of Glaesserella parasuis strains circulating in commercial swine farms using whole-genome sequencing.</title>
        <authorList>
            <person name="Mugabi R."/>
            <person name="Clavijo M."/>
            <person name="Li G."/>
        </authorList>
    </citation>
    <scope>NUCLEOTIDE SEQUENCE</scope>
    <source>
        <strain evidence="7">0435-53</strain>
    </source>
</reference>
<dbReference type="InterPro" id="IPR006914">
    <property type="entry name" value="VENN_dom"/>
</dbReference>
<evidence type="ECO:0000259" key="6">
    <source>
        <dbReference type="Pfam" id="PF14436"/>
    </source>
</evidence>
<dbReference type="Pfam" id="PF04829">
    <property type="entry name" value="PT-VENN"/>
    <property type="match status" value="1"/>
</dbReference>
<sequence>TKRAVEAVTAALQGLAAKDVGQAAVGLASPYLNAEIKKYTEGDTQANLIAHALLGAVEAAATGNNVLAGAAAGAGSEAAADFIVKTLYKGKSTQDLTEAEKQNVTLLSQLASGLASGLIGDSTQSAAVGADIGKRAVENNSLVVDRLRENKKADAEQWKLKVREKLGNNTASQFVNGVIDVVEEGADSALFVGDTVFDTFALLTTCAVGDSYCNQAKIDLAGKNQAVSNTLNALMTGEYWEGVKAVAKQAYEGDQQALENFSGILTGLLLPTKVLPNNSKLSDFSKSVPKEINSGSKLPIFDEVVNYPENIHFNINLKTHLIEGEGINQRKGVIGAHNKENFINTLTQGGGRIVKEENSSVDGISHIHYEIPRLGRDGTPDGTYKAIFSPKTVYDPKKYSDEEMLKMGQEAAAKGYSLLIDRNRKNPKEYQDTQRINGIDFHYYIDSENKGVTNVHPK</sequence>
<dbReference type="GO" id="GO:0090729">
    <property type="term" value="F:toxin activity"/>
    <property type="evidence" value="ECO:0007669"/>
    <property type="project" value="UniProtKB-KW"/>
</dbReference>
<evidence type="ECO:0000259" key="5">
    <source>
        <dbReference type="Pfam" id="PF04829"/>
    </source>
</evidence>
<organism evidence="7 8">
    <name type="scientific">Glaesserella parasuis</name>
    <name type="common">Haemophilus parasuis</name>
    <dbReference type="NCBI Taxonomy" id="738"/>
    <lineage>
        <taxon>Bacteria</taxon>
        <taxon>Pseudomonadati</taxon>
        <taxon>Pseudomonadota</taxon>
        <taxon>Gammaproteobacteria</taxon>
        <taxon>Pasteurellales</taxon>
        <taxon>Pasteurellaceae</taxon>
        <taxon>Glaesserella</taxon>
    </lineage>
</organism>
<protein>
    <submittedName>
        <fullName evidence="7">VENN motif pre-toxin domain-containing protein</fullName>
    </submittedName>
</protein>
<dbReference type="Pfam" id="PF14436">
    <property type="entry name" value="EndoU_bacteria"/>
    <property type="match status" value="1"/>
</dbReference>
<gene>
    <name evidence="7" type="ORF">N5925_11900</name>
</gene>
<comment type="subcellular location">
    <subcellularLocation>
        <location evidence="1">Target cell</location>
        <location evidence="1">Target cell cytoplasm</location>
    </subcellularLocation>
</comment>
<feature type="non-terminal residue" evidence="7">
    <location>
        <position position="1"/>
    </location>
</feature>
<dbReference type="CDD" id="cd20686">
    <property type="entry name" value="CdiA-CT_Ec-like"/>
    <property type="match status" value="1"/>
</dbReference>
<feature type="domain" description="Bacterial EndoU nuclease" evidence="6">
    <location>
        <begin position="318"/>
        <end position="457"/>
    </location>
</feature>
<feature type="domain" description="VENN motif-containing" evidence="5">
    <location>
        <begin position="94"/>
        <end position="142"/>
    </location>
</feature>
<accession>A0AA42EJB7</accession>
<proteinExistence type="predicted"/>
<dbReference type="EMBL" id="JAODIR010000130">
    <property type="protein sequence ID" value="MDD2169253.1"/>
    <property type="molecule type" value="Genomic_DNA"/>
</dbReference>
<keyword evidence="3" id="KW-1266">Target cell cytoplasm</keyword>
<dbReference type="Proteomes" id="UP001148834">
    <property type="component" value="Unassembled WGS sequence"/>
</dbReference>
<keyword evidence="2" id="KW-0800">Toxin</keyword>
<evidence type="ECO:0000256" key="4">
    <source>
        <dbReference type="ARBA" id="ARBA00023026"/>
    </source>
</evidence>
<evidence type="ECO:0000313" key="8">
    <source>
        <dbReference type="Proteomes" id="UP001148834"/>
    </source>
</evidence>
<comment type="caution">
    <text evidence="7">The sequence shown here is derived from an EMBL/GenBank/DDBJ whole genome shotgun (WGS) entry which is preliminary data.</text>
</comment>
<keyword evidence="4" id="KW-0843">Virulence</keyword>
<evidence type="ECO:0000256" key="2">
    <source>
        <dbReference type="ARBA" id="ARBA00022656"/>
    </source>
</evidence>
<evidence type="ECO:0000256" key="1">
    <source>
        <dbReference type="ARBA" id="ARBA00004219"/>
    </source>
</evidence>
<name>A0AA42EJB7_GLAPU</name>
<dbReference type="InterPro" id="IPR029501">
    <property type="entry name" value="EndoU_bac"/>
</dbReference>
<evidence type="ECO:0000313" key="7">
    <source>
        <dbReference type="EMBL" id="MDD2169253.1"/>
    </source>
</evidence>